<dbReference type="PROSITE" id="PS50005">
    <property type="entry name" value="TPR"/>
    <property type="match status" value="1"/>
</dbReference>
<dbReference type="OrthoDB" id="638548at2"/>
<feature type="signal peptide" evidence="3">
    <location>
        <begin position="1"/>
        <end position="22"/>
    </location>
</feature>
<dbReference type="Proteomes" id="UP000190888">
    <property type="component" value="Unassembled WGS sequence"/>
</dbReference>
<keyword evidence="1" id="KW-0802">TPR repeat</keyword>
<dbReference type="PANTHER" id="PTHR12558:SF13">
    <property type="entry name" value="CELL DIVISION CYCLE PROTEIN 27 HOMOLOG"/>
    <property type="match status" value="1"/>
</dbReference>
<dbReference type="STRING" id="413434.SAMN04488132_104170"/>
<evidence type="ECO:0000256" key="1">
    <source>
        <dbReference type="PROSITE-ProRule" id="PRU00339"/>
    </source>
</evidence>
<dbReference type="SUPFAM" id="SSF81901">
    <property type="entry name" value="HCP-like"/>
    <property type="match status" value="1"/>
</dbReference>
<keyword evidence="3" id="KW-0732">Signal</keyword>
<protein>
    <submittedName>
        <fullName evidence="4">TPR repeat-containing protein</fullName>
    </submittedName>
</protein>
<evidence type="ECO:0000256" key="2">
    <source>
        <dbReference type="SAM" id="MobiDB-lite"/>
    </source>
</evidence>
<evidence type="ECO:0000313" key="4">
    <source>
        <dbReference type="EMBL" id="SJZ76123.1"/>
    </source>
</evidence>
<feature type="compositionally biased region" description="Polar residues" evidence="2">
    <location>
        <begin position="567"/>
        <end position="580"/>
    </location>
</feature>
<proteinExistence type="predicted"/>
<reference evidence="4 5" key="1">
    <citation type="submission" date="2017-02" db="EMBL/GenBank/DDBJ databases">
        <authorList>
            <person name="Peterson S.W."/>
        </authorList>
    </citation>
    <scope>NUCLEOTIDE SEQUENCE [LARGE SCALE GENOMIC DNA]</scope>
    <source>
        <strain evidence="4 5">DSM 22335</strain>
    </source>
</reference>
<organism evidence="4 5">
    <name type="scientific">Sediminibacterium ginsengisoli</name>
    <dbReference type="NCBI Taxonomy" id="413434"/>
    <lineage>
        <taxon>Bacteria</taxon>
        <taxon>Pseudomonadati</taxon>
        <taxon>Bacteroidota</taxon>
        <taxon>Chitinophagia</taxon>
        <taxon>Chitinophagales</taxon>
        <taxon>Chitinophagaceae</taxon>
        <taxon>Sediminibacterium</taxon>
    </lineage>
</organism>
<dbReference type="Pfam" id="PF13432">
    <property type="entry name" value="TPR_16"/>
    <property type="match status" value="1"/>
</dbReference>
<dbReference type="InterPro" id="IPR019734">
    <property type="entry name" value="TPR_rpt"/>
</dbReference>
<dbReference type="PANTHER" id="PTHR12558">
    <property type="entry name" value="CELL DIVISION CYCLE 16,23,27"/>
    <property type="match status" value="1"/>
</dbReference>
<evidence type="ECO:0000256" key="3">
    <source>
        <dbReference type="SAM" id="SignalP"/>
    </source>
</evidence>
<feature type="repeat" description="TPR" evidence="1">
    <location>
        <begin position="210"/>
        <end position="243"/>
    </location>
</feature>
<accession>A0A1T4NAM3</accession>
<feature type="chain" id="PRO_5011961833" evidence="3">
    <location>
        <begin position="23"/>
        <end position="580"/>
    </location>
</feature>
<dbReference type="InterPro" id="IPR011990">
    <property type="entry name" value="TPR-like_helical_dom_sf"/>
</dbReference>
<keyword evidence="5" id="KW-1185">Reference proteome</keyword>
<dbReference type="SUPFAM" id="SSF48452">
    <property type="entry name" value="TPR-like"/>
    <property type="match status" value="1"/>
</dbReference>
<evidence type="ECO:0000313" key="5">
    <source>
        <dbReference type="Proteomes" id="UP000190888"/>
    </source>
</evidence>
<dbReference type="AlphaFoldDB" id="A0A1T4NAM3"/>
<name>A0A1T4NAM3_9BACT</name>
<dbReference type="RefSeq" id="WP_078831148.1">
    <property type="nucleotide sequence ID" value="NZ_FUWH01000004.1"/>
</dbReference>
<dbReference type="EMBL" id="FUWH01000004">
    <property type="protein sequence ID" value="SJZ76123.1"/>
    <property type="molecule type" value="Genomic_DNA"/>
</dbReference>
<gene>
    <name evidence="4" type="ORF">SAMN04488132_104170</name>
</gene>
<sequence>MKKIVLLMMAALMLGKSLMAQLADGIKNLSYEKYNTAKDLLKKAYDANPKDPQTIYWYGQSLVASDLAPTKDAIKAAKDVYQKAMQELGSDAWLLVGMGHMEILEGGDINAAKQKFEQAITATTETKGKNKGKPNPSILNAIGRANADGDSKQGDPAYAIDKLKQAGAIDLTNADIFINMGINYQKMGGEYGGEAVKAYTEAIARDPKNARAKYRIGRIYLSQNNKELFEQFFNDAIAADPAFPPVYYALYNYYSDKDINKAKEYLDKYVAAADKDPQNDLFLADYLFRAGRYSESIAKAKEIEASAGATPIPALQLVYAYNYDRSGDSVQAKANIEKYFATIPQEKIKPADYELAVKILSKFPGSEDAAVGYIEKAMANDTSTENRLNYTKLAAGLYAKANNPKSQLVWLKKNAALKKEMSNTDYYYLVDATVKAGELDEAAKLSAEYIQKFPDQIYGYRFAAQVAMAQDVDSTKGTAVPFVEQYITFLSKDQAKNANLIKRQYYYIAVLYADKIKDYTKALETVDKILAIDPEDSFAKPAKEQLTKALSKPPAPAKPGPKSGATSGTSSNAKANGTEK</sequence>
<dbReference type="Gene3D" id="1.25.40.10">
    <property type="entry name" value="Tetratricopeptide repeat domain"/>
    <property type="match status" value="3"/>
</dbReference>
<dbReference type="SMART" id="SM00028">
    <property type="entry name" value="TPR"/>
    <property type="match status" value="4"/>
</dbReference>
<feature type="region of interest" description="Disordered" evidence="2">
    <location>
        <begin position="542"/>
        <end position="580"/>
    </location>
</feature>